<dbReference type="Proteomes" id="UP000233469">
    <property type="component" value="Unassembled WGS sequence"/>
</dbReference>
<evidence type="ECO:0000313" key="2">
    <source>
        <dbReference type="Proteomes" id="UP000233469"/>
    </source>
</evidence>
<sequence>MKMSKFILEISQQRNYNNFVKADDIRKRANDLNEEFGSIVQFLKFSLIADLRVFKMDCPTIEESEIQRDGICIKVQIVEKIIEILKDHKDHRNENNKTAIFILKNL</sequence>
<proteinExistence type="predicted"/>
<comment type="caution">
    <text evidence="1">The sequence shown here is derived from an EMBL/GenBank/DDBJ whole genome shotgun (WGS) entry which is preliminary data.</text>
</comment>
<dbReference type="AlphaFoldDB" id="A0A2N1NTE7"/>
<reference evidence="1 2" key="1">
    <citation type="submission" date="2016-04" db="EMBL/GenBank/DDBJ databases">
        <title>Genome analyses suggest a sexual origin of heterokaryosis in a supposedly ancient asexual fungus.</title>
        <authorList>
            <person name="Ropars J."/>
            <person name="Sedzielewska K."/>
            <person name="Noel J."/>
            <person name="Charron P."/>
            <person name="Farinelli L."/>
            <person name="Marton T."/>
            <person name="Kruger M."/>
            <person name="Pelin A."/>
            <person name="Brachmann A."/>
            <person name="Corradi N."/>
        </authorList>
    </citation>
    <scope>NUCLEOTIDE SEQUENCE [LARGE SCALE GENOMIC DNA]</scope>
    <source>
        <strain evidence="1 2">C2</strain>
    </source>
</reference>
<gene>
    <name evidence="1" type="ORF">RhiirC2_771637</name>
</gene>
<dbReference type="VEuPathDB" id="FungiDB:FUN_017935"/>
<dbReference type="EMBL" id="LLXL01000143">
    <property type="protein sequence ID" value="PKK77178.1"/>
    <property type="molecule type" value="Genomic_DNA"/>
</dbReference>
<organism evidence="1 2">
    <name type="scientific">Rhizophagus irregularis</name>
    <dbReference type="NCBI Taxonomy" id="588596"/>
    <lineage>
        <taxon>Eukaryota</taxon>
        <taxon>Fungi</taxon>
        <taxon>Fungi incertae sedis</taxon>
        <taxon>Mucoromycota</taxon>
        <taxon>Glomeromycotina</taxon>
        <taxon>Glomeromycetes</taxon>
        <taxon>Glomerales</taxon>
        <taxon>Glomeraceae</taxon>
        <taxon>Rhizophagus</taxon>
    </lineage>
</organism>
<name>A0A2N1NTE7_9GLOM</name>
<reference evidence="1 2" key="2">
    <citation type="submission" date="2017-10" db="EMBL/GenBank/DDBJ databases">
        <title>Extensive intraspecific genome diversity in a model arbuscular mycorrhizal fungus.</title>
        <authorList>
            <person name="Chen E.C.H."/>
            <person name="Morin E."/>
            <person name="Baudet D."/>
            <person name="Noel J."/>
            <person name="Ndikumana S."/>
            <person name="Charron P."/>
            <person name="St-Onge C."/>
            <person name="Giorgi J."/>
            <person name="Grigoriev I.V."/>
            <person name="Roux C."/>
            <person name="Martin F.M."/>
            <person name="Corradi N."/>
        </authorList>
    </citation>
    <scope>NUCLEOTIDE SEQUENCE [LARGE SCALE GENOMIC DNA]</scope>
    <source>
        <strain evidence="1 2">C2</strain>
    </source>
</reference>
<protein>
    <submittedName>
        <fullName evidence="1">Uncharacterized protein</fullName>
    </submittedName>
</protein>
<dbReference type="VEuPathDB" id="FungiDB:RhiirFUN_019358"/>
<evidence type="ECO:0000313" key="1">
    <source>
        <dbReference type="EMBL" id="PKK77178.1"/>
    </source>
</evidence>
<accession>A0A2N1NTE7</accession>